<protein>
    <submittedName>
        <fullName evidence="2">Uncharacterized protein</fullName>
    </submittedName>
</protein>
<organism evidence="2 3">
    <name type="scientific">Glossina palpalis gambiensis</name>
    <dbReference type="NCBI Taxonomy" id="67801"/>
    <lineage>
        <taxon>Eukaryota</taxon>
        <taxon>Metazoa</taxon>
        <taxon>Ecdysozoa</taxon>
        <taxon>Arthropoda</taxon>
        <taxon>Hexapoda</taxon>
        <taxon>Insecta</taxon>
        <taxon>Pterygota</taxon>
        <taxon>Neoptera</taxon>
        <taxon>Endopterygota</taxon>
        <taxon>Diptera</taxon>
        <taxon>Brachycera</taxon>
        <taxon>Muscomorpha</taxon>
        <taxon>Hippoboscoidea</taxon>
        <taxon>Glossinidae</taxon>
        <taxon>Glossina</taxon>
    </lineage>
</organism>
<evidence type="ECO:0000313" key="2">
    <source>
        <dbReference type="EnsemblMetazoa" id="GPPI010522-PA"/>
    </source>
</evidence>
<sequence>MQMDGTDEVHMHDTYFLYRIYEQLNYPLNSEQHLSIMAPMPTSKKPNNANPNFLYATNVSDGSSSPTSSSPPSSTDPAKSQCSSLSDGESFEGYGENELGSIHLNHGGQLHDGSNNERKINLNGSGVQLELKPHSGHSSTPQQQDDDLNILPRDNWARMSLRRTPNSSWIQFSILLPTFTAVAISKTKIAYVNFVLIDSLQIVRNVLSCTIFSINPDSLANRRWGSMRQ</sequence>
<accession>A0A1B0AW20</accession>
<dbReference type="EnsemblMetazoa" id="GPPI010522-RA">
    <property type="protein sequence ID" value="GPPI010522-PA"/>
    <property type="gene ID" value="GPPI010522"/>
</dbReference>
<feature type="compositionally biased region" description="Low complexity" evidence="1">
    <location>
        <begin position="60"/>
        <end position="77"/>
    </location>
</feature>
<proteinExistence type="predicted"/>
<dbReference type="Proteomes" id="UP000092460">
    <property type="component" value="Unassembled WGS sequence"/>
</dbReference>
<dbReference type="VEuPathDB" id="VectorBase:GPPI010522"/>
<dbReference type="AlphaFoldDB" id="A0A1B0AW20"/>
<dbReference type="EMBL" id="JXJN01004449">
    <property type="status" value="NOT_ANNOTATED_CDS"/>
    <property type="molecule type" value="Genomic_DNA"/>
</dbReference>
<feature type="compositionally biased region" description="Polar residues" evidence="1">
    <location>
        <begin position="44"/>
        <end position="59"/>
    </location>
</feature>
<keyword evidence="3" id="KW-1185">Reference proteome</keyword>
<evidence type="ECO:0000313" key="3">
    <source>
        <dbReference type="Proteomes" id="UP000092460"/>
    </source>
</evidence>
<reference evidence="2" key="2">
    <citation type="submission" date="2020-05" db="UniProtKB">
        <authorList>
            <consortium name="EnsemblMetazoa"/>
        </authorList>
    </citation>
    <scope>IDENTIFICATION</scope>
    <source>
        <strain evidence="2">IAEA</strain>
    </source>
</reference>
<dbReference type="EMBL" id="JXJN01004448">
    <property type="status" value="NOT_ANNOTATED_CDS"/>
    <property type="molecule type" value="Genomic_DNA"/>
</dbReference>
<evidence type="ECO:0000256" key="1">
    <source>
        <dbReference type="SAM" id="MobiDB-lite"/>
    </source>
</evidence>
<name>A0A1B0AW20_9MUSC</name>
<feature type="region of interest" description="Disordered" evidence="1">
    <location>
        <begin position="39"/>
        <end position="148"/>
    </location>
</feature>
<reference evidence="3" key="1">
    <citation type="submission" date="2015-01" db="EMBL/GenBank/DDBJ databases">
        <authorList>
            <person name="Aksoy S."/>
            <person name="Warren W."/>
            <person name="Wilson R.K."/>
        </authorList>
    </citation>
    <scope>NUCLEOTIDE SEQUENCE [LARGE SCALE GENOMIC DNA]</scope>
    <source>
        <strain evidence="3">IAEA</strain>
    </source>
</reference>
<feature type="compositionally biased region" description="Polar residues" evidence="1">
    <location>
        <begin position="78"/>
        <end position="87"/>
    </location>
</feature>
<dbReference type="STRING" id="67801.A0A1B0AW20"/>